<keyword evidence="5" id="KW-0812">Transmembrane</keyword>
<dbReference type="Gene3D" id="1.10.287.950">
    <property type="entry name" value="Methyl-accepting chemotaxis protein"/>
    <property type="match status" value="1"/>
</dbReference>
<organism evidence="8 9">
    <name type="scientific">Marinobacterium lacunae</name>
    <dbReference type="NCBI Taxonomy" id="1232683"/>
    <lineage>
        <taxon>Bacteria</taxon>
        <taxon>Pseudomonadati</taxon>
        <taxon>Pseudomonadota</taxon>
        <taxon>Gammaproteobacteria</taxon>
        <taxon>Oceanospirillales</taxon>
        <taxon>Oceanospirillaceae</taxon>
        <taxon>Marinobacterium</taxon>
    </lineage>
</organism>
<dbReference type="Proteomes" id="UP000028252">
    <property type="component" value="Unassembled WGS sequence"/>
</dbReference>
<dbReference type="Pfam" id="PF13682">
    <property type="entry name" value="CZB"/>
    <property type="match status" value="1"/>
</dbReference>
<feature type="transmembrane region" description="Helical" evidence="5">
    <location>
        <begin position="113"/>
        <end position="137"/>
    </location>
</feature>
<keyword evidence="5" id="KW-1133">Transmembrane helix</keyword>
<dbReference type="Gene3D" id="1.20.120.30">
    <property type="entry name" value="Aspartate receptor, ligand-binding domain"/>
    <property type="match status" value="1"/>
</dbReference>
<feature type="transmembrane region" description="Helical" evidence="5">
    <location>
        <begin position="36"/>
        <end position="57"/>
    </location>
</feature>
<evidence type="ECO:0000256" key="5">
    <source>
        <dbReference type="SAM" id="Phobius"/>
    </source>
</evidence>
<dbReference type="STRING" id="1232683.ADIMK_3089"/>
<dbReference type="InterPro" id="IPR004090">
    <property type="entry name" value="Chemotax_Me-accpt_rcpt"/>
</dbReference>
<dbReference type="InterPro" id="IPR025991">
    <property type="entry name" value="Chemoreceptor_zinc-bind_dom"/>
</dbReference>
<dbReference type="AlphaFoldDB" id="A0A081FVR2"/>
<dbReference type="PROSITE" id="PS50111">
    <property type="entry name" value="CHEMOTAXIS_TRANSDUC_2"/>
    <property type="match status" value="1"/>
</dbReference>
<dbReference type="PANTHER" id="PTHR32089:SF112">
    <property type="entry name" value="LYSOZYME-LIKE PROTEIN-RELATED"/>
    <property type="match status" value="1"/>
</dbReference>
<dbReference type="GO" id="GO:0006935">
    <property type="term" value="P:chemotaxis"/>
    <property type="evidence" value="ECO:0007669"/>
    <property type="project" value="InterPro"/>
</dbReference>
<dbReference type="GO" id="GO:0004888">
    <property type="term" value="F:transmembrane signaling receptor activity"/>
    <property type="evidence" value="ECO:0007669"/>
    <property type="project" value="InterPro"/>
</dbReference>
<evidence type="ECO:0000259" key="6">
    <source>
        <dbReference type="PROSITE" id="PS50111"/>
    </source>
</evidence>
<dbReference type="PANTHER" id="PTHR32089">
    <property type="entry name" value="METHYL-ACCEPTING CHEMOTAXIS PROTEIN MCPB"/>
    <property type="match status" value="1"/>
</dbReference>
<dbReference type="SUPFAM" id="SSF58104">
    <property type="entry name" value="Methyl-accepting chemotaxis protein (MCP) signaling domain"/>
    <property type="match status" value="1"/>
</dbReference>
<comment type="similarity">
    <text evidence="3">Belongs to the methyl-accepting chemotaxis (MCP) protein family.</text>
</comment>
<dbReference type="GO" id="GO:0016020">
    <property type="term" value="C:membrane"/>
    <property type="evidence" value="ECO:0007669"/>
    <property type="project" value="UniProtKB-SubCell"/>
</dbReference>
<evidence type="ECO:0000256" key="4">
    <source>
        <dbReference type="PROSITE-ProRule" id="PRU00284"/>
    </source>
</evidence>
<dbReference type="RefSeq" id="WP_051693006.1">
    <property type="nucleotide sequence ID" value="NZ_JMQN01000047.1"/>
</dbReference>
<dbReference type="PATRIC" id="fig|1232683.4.peg.3039"/>
<evidence type="ECO:0000256" key="2">
    <source>
        <dbReference type="ARBA" id="ARBA00023224"/>
    </source>
</evidence>
<sequence>MSEYSGLAASPRYRIGKLIEKTLSALGMRSLNAQFLFSYLVSFVLTLLLGVSAWYGLDSQQQALKQTEQQLLEVARDAVGDAEQGPVILRQLEAASRERRAEQLAEIEQTKTAVVLLSCVLLVMMIFGRVFGLTVMMRQITNLRDHLRLLSAHDFSIPIEVDNKDNEIGQNYAAYNDIVLEIGQLVHKVTMTSSRINTSTDQVVTTLSDTNRGVLQQQASIEQVATAINEMAATVQEVAQHAASAAGAAEQANISASEGERLMRHTVSSVDEVVKLVDQSDDVITSLADGSREVSQILQVITNIAEQTNLLALNAAIEAARAGEQGRGFAVVADEVRSLAMRTQNSIEEISQIVERLEKGAHSAVEAMDRSRTAAKKTAEDSHQTREALEQIVAAVGVILDMNTQIAAASEEQSQVAQDMERNIMYISDQSRRTSSYSEQTVDATHQITEQIHTLMEELGHFKTNVKGLDLGAAKSAHLSWKVRLRSYLDGKSTLTLQEAVSHRDCAFGKWYYSEGLERYSGLSEMREIETPHEKLHALVKDAIALRESGDKAGAEALYDQVSSISGRIVERLNTIEDRVQAGRA</sequence>
<evidence type="ECO:0000313" key="9">
    <source>
        <dbReference type="Proteomes" id="UP000028252"/>
    </source>
</evidence>
<proteinExistence type="inferred from homology"/>
<dbReference type="Pfam" id="PF00015">
    <property type="entry name" value="MCPsignal"/>
    <property type="match status" value="1"/>
</dbReference>
<feature type="domain" description="HAMP" evidence="7">
    <location>
        <begin position="134"/>
        <end position="187"/>
    </location>
</feature>
<protein>
    <submittedName>
        <fullName evidence="8">Methyl-accepting chemotaxis protein</fullName>
    </submittedName>
</protein>
<dbReference type="FunFam" id="1.10.287.950:FF:000001">
    <property type="entry name" value="Methyl-accepting chemotaxis sensory transducer"/>
    <property type="match status" value="1"/>
</dbReference>
<comment type="caution">
    <text evidence="8">The sequence shown here is derived from an EMBL/GenBank/DDBJ whole genome shotgun (WGS) entry which is preliminary data.</text>
</comment>
<dbReference type="InterPro" id="IPR003660">
    <property type="entry name" value="HAMP_dom"/>
</dbReference>
<accession>A0A081FVR2</accession>
<dbReference type="SMART" id="SM00283">
    <property type="entry name" value="MA"/>
    <property type="match status" value="1"/>
</dbReference>
<dbReference type="PROSITE" id="PS50885">
    <property type="entry name" value="HAMP"/>
    <property type="match status" value="1"/>
</dbReference>
<comment type="subcellular location">
    <subcellularLocation>
        <location evidence="1">Membrane</location>
    </subcellularLocation>
</comment>
<keyword evidence="2 4" id="KW-0807">Transducer</keyword>
<dbReference type="eggNOG" id="COG0840">
    <property type="taxonomic scope" value="Bacteria"/>
</dbReference>
<feature type="domain" description="Methyl-accepting transducer" evidence="6">
    <location>
        <begin position="192"/>
        <end position="428"/>
    </location>
</feature>
<dbReference type="EMBL" id="JMQN01000047">
    <property type="protein sequence ID" value="KEA62617.1"/>
    <property type="molecule type" value="Genomic_DNA"/>
</dbReference>
<evidence type="ECO:0000256" key="3">
    <source>
        <dbReference type="ARBA" id="ARBA00029447"/>
    </source>
</evidence>
<dbReference type="GO" id="GO:0007165">
    <property type="term" value="P:signal transduction"/>
    <property type="evidence" value="ECO:0007669"/>
    <property type="project" value="UniProtKB-KW"/>
</dbReference>
<evidence type="ECO:0000259" key="7">
    <source>
        <dbReference type="PROSITE" id="PS50885"/>
    </source>
</evidence>
<name>A0A081FVR2_9GAMM</name>
<keyword evidence="5" id="KW-0472">Membrane</keyword>
<gene>
    <name evidence="8" type="ORF">ADIMK_3089</name>
</gene>
<evidence type="ECO:0000313" key="8">
    <source>
        <dbReference type="EMBL" id="KEA62617.1"/>
    </source>
</evidence>
<dbReference type="OrthoDB" id="49457at2"/>
<dbReference type="CDD" id="cd11386">
    <property type="entry name" value="MCP_signal"/>
    <property type="match status" value="1"/>
</dbReference>
<dbReference type="PRINTS" id="PR00260">
    <property type="entry name" value="CHEMTRNSDUCR"/>
</dbReference>
<reference evidence="8 9" key="1">
    <citation type="submission" date="2014-04" db="EMBL/GenBank/DDBJ databases">
        <title>Marinobacterium kochiensis sp. nov., isolated from sediment sample collected from Kochi backwaters in Kerala, India.</title>
        <authorList>
            <person name="Singh A."/>
            <person name="Pinnaka A.K."/>
        </authorList>
    </citation>
    <scope>NUCLEOTIDE SEQUENCE [LARGE SCALE GENOMIC DNA]</scope>
    <source>
        <strain evidence="8 9">AK27</strain>
    </source>
</reference>
<evidence type="ECO:0000256" key="1">
    <source>
        <dbReference type="ARBA" id="ARBA00004370"/>
    </source>
</evidence>
<dbReference type="InterPro" id="IPR004089">
    <property type="entry name" value="MCPsignal_dom"/>
</dbReference>
<keyword evidence="9" id="KW-1185">Reference proteome</keyword>